<organism evidence="3 4">
    <name type="scientific">Caldilinea aerophila (strain DSM 14535 / JCM 11387 / NBRC 104270 / STL-6-O1)</name>
    <dbReference type="NCBI Taxonomy" id="926550"/>
    <lineage>
        <taxon>Bacteria</taxon>
        <taxon>Bacillati</taxon>
        <taxon>Chloroflexota</taxon>
        <taxon>Caldilineae</taxon>
        <taxon>Caldilineales</taxon>
        <taxon>Caldilineaceae</taxon>
        <taxon>Caldilinea</taxon>
    </lineage>
</organism>
<dbReference type="InterPro" id="IPR003646">
    <property type="entry name" value="SH3-like_bac-type"/>
</dbReference>
<dbReference type="eggNOG" id="COG4991">
    <property type="taxonomic scope" value="Bacteria"/>
</dbReference>
<keyword evidence="4" id="KW-1185">Reference proteome</keyword>
<sequence length="429" mass="45069">MLTLAACGAPGAGKMSQERLVEETRRIAQQFQVDQDLAQAQAALEALEVANPRQWLMLQTELMIAEGADPALTASMVKLTEALNIQSNVIRAYAVQQGLLEPTPTFVIEAVAAAPTPPPTLSTPPSPPVENVDASASSEILVTEEGAPVNEALQLPSPTPPPLAPQARSTGLVNVRNGPGTTFAIVASLAENDLVELIGKTPTGDWWQVRTAGGTTGWVFAQLLEAQGDVSAVAVAANIPEPPTPTPMPAAVAEAPAAEASAPEVPASEAPVEAPAPAGPDFRLVEKRLWDVYENGGSKDGPTVRCGEKRELHVFVRDANGNPLNGVAVQAQLGAREIIVTGAQGKGDGKAEFVLGGGQDVAVVRDVDGREVTSDVAYGLTTDPRAIPFEYLIAGQYCADEAACRAWIDSPFPPCYGHYSWSVTFQRNY</sequence>
<dbReference type="HOGENOM" id="CLU_638866_0_0_0"/>
<dbReference type="Proteomes" id="UP000007880">
    <property type="component" value="Chromosome"/>
</dbReference>
<dbReference type="PROSITE" id="PS51781">
    <property type="entry name" value="SH3B"/>
    <property type="match status" value="1"/>
</dbReference>
<dbReference type="Gene3D" id="2.30.30.40">
    <property type="entry name" value="SH3 Domains"/>
    <property type="match status" value="1"/>
</dbReference>
<dbReference type="SMART" id="SM00287">
    <property type="entry name" value="SH3b"/>
    <property type="match status" value="1"/>
</dbReference>
<dbReference type="PATRIC" id="fig|926550.5.peg.17"/>
<feature type="domain" description="SH3b" evidence="2">
    <location>
        <begin position="164"/>
        <end position="228"/>
    </location>
</feature>
<evidence type="ECO:0000256" key="1">
    <source>
        <dbReference type="SAM" id="MobiDB-lite"/>
    </source>
</evidence>
<feature type="region of interest" description="Disordered" evidence="1">
    <location>
        <begin position="257"/>
        <end position="278"/>
    </location>
</feature>
<evidence type="ECO:0000313" key="3">
    <source>
        <dbReference type="EMBL" id="BAL98055.1"/>
    </source>
</evidence>
<dbReference type="EMBL" id="AP012337">
    <property type="protein sequence ID" value="BAL98055.1"/>
    <property type="molecule type" value="Genomic_DNA"/>
</dbReference>
<evidence type="ECO:0000259" key="2">
    <source>
        <dbReference type="PROSITE" id="PS51781"/>
    </source>
</evidence>
<accession>I0HYG8</accession>
<proteinExistence type="predicted"/>
<protein>
    <submittedName>
        <fullName evidence="3">Peptidase M23 family protein</fullName>
    </submittedName>
</protein>
<dbReference type="KEGG" id="cap:CLDAP_00160"/>
<dbReference type="STRING" id="926550.CLDAP_00160"/>
<dbReference type="SUPFAM" id="SSF50044">
    <property type="entry name" value="SH3-domain"/>
    <property type="match status" value="1"/>
</dbReference>
<dbReference type="AlphaFoldDB" id="I0HYG8"/>
<gene>
    <name evidence="3" type="ordered locus">CLDAP_00160</name>
</gene>
<dbReference type="RefSeq" id="WP_014431298.1">
    <property type="nucleotide sequence ID" value="NC_017079.1"/>
</dbReference>
<feature type="compositionally biased region" description="Low complexity" evidence="1">
    <location>
        <begin position="257"/>
        <end position="276"/>
    </location>
</feature>
<dbReference type="InterPro" id="IPR036028">
    <property type="entry name" value="SH3-like_dom_sf"/>
</dbReference>
<dbReference type="Pfam" id="PF08239">
    <property type="entry name" value="SH3_3"/>
    <property type="match status" value="1"/>
</dbReference>
<reference evidence="3 4" key="1">
    <citation type="submission" date="2012-02" db="EMBL/GenBank/DDBJ databases">
        <title>Complete genome sequence of Caldilinea aerophila DSM 14535 (= NBRC 102666).</title>
        <authorList>
            <person name="Oguchi A."/>
            <person name="Hosoyama A."/>
            <person name="Sekine M."/>
            <person name="Fukai R."/>
            <person name="Kato Y."/>
            <person name="Nakamura S."/>
            <person name="Hanada S."/>
            <person name="Yamazaki S."/>
            <person name="Fujita N."/>
        </authorList>
    </citation>
    <scope>NUCLEOTIDE SEQUENCE [LARGE SCALE GENOMIC DNA]</scope>
    <source>
        <strain evidence="4">DSM 14535 / JCM 11387 / NBRC 104270 / STL-6-O1</strain>
    </source>
</reference>
<evidence type="ECO:0000313" key="4">
    <source>
        <dbReference type="Proteomes" id="UP000007880"/>
    </source>
</evidence>
<name>I0HYG8_CALAS</name>